<evidence type="ECO:0000256" key="1">
    <source>
        <dbReference type="ARBA" id="ARBA00022448"/>
    </source>
</evidence>
<dbReference type="SUPFAM" id="SSF52540">
    <property type="entry name" value="P-loop containing nucleoside triphosphate hydrolases"/>
    <property type="match status" value="1"/>
</dbReference>
<evidence type="ECO:0000313" key="5">
    <source>
        <dbReference type="EMBL" id="GIG42266.1"/>
    </source>
</evidence>
<dbReference type="EMBL" id="BONQ01000010">
    <property type="protein sequence ID" value="GIG42266.1"/>
    <property type="molecule type" value="Genomic_DNA"/>
</dbReference>
<dbReference type="Gene3D" id="3.40.50.300">
    <property type="entry name" value="P-loop containing nucleotide triphosphate hydrolases"/>
    <property type="match status" value="1"/>
</dbReference>
<keyword evidence="6" id="KW-1185">Reference proteome</keyword>
<protein>
    <submittedName>
        <fullName evidence="5">Peptide ABC transporter ATP-binding protein</fullName>
    </submittedName>
</protein>
<gene>
    <name evidence="5" type="ORF">Dsi01nite_003070</name>
</gene>
<dbReference type="Proteomes" id="UP000660611">
    <property type="component" value="Unassembled WGS sequence"/>
</dbReference>
<keyword evidence="3 5" id="KW-0067">ATP-binding</keyword>
<dbReference type="SMART" id="SM00382">
    <property type="entry name" value="AAA"/>
    <property type="match status" value="1"/>
</dbReference>
<dbReference type="InterPro" id="IPR017911">
    <property type="entry name" value="MacB-like_ATP-bd"/>
</dbReference>
<organism evidence="5 6">
    <name type="scientific">Dactylosporangium siamense</name>
    <dbReference type="NCBI Taxonomy" id="685454"/>
    <lineage>
        <taxon>Bacteria</taxon>
        <taxon>Bacillati</taxon>
        <taxon>Actinomycetota</taxon>
        <taxon>Actinomycetes</taxon>
        <taxon>Micromonosporales</taxon>
        <taxon>Micromonosporaceae</taxon>
        <taxon>Dactylosporangium</taxon>
    </lineage>
</organism>
<dbReference type="PANTHER" id="PTHR24220">
    <property type="entry name" value="IMPORT ATP-BINDING PROTEIN"/>
    <property type="match status" value="1"/>
</dbReference>
<dbReference type="InterPro" id="IPR017871">
    <property type="entry name" value="ABC_transporter-like_CS"/>
</dbReference>
<dbReference type="PROSITE" id="PS50893">
    <property type="entry name" value="ABC_TRANSPORTER_2"/>
    <property type="match status" value="1"/>
</dbReference>
<dbReference type="GO" id="GO:0098796">
    <property type="term" value="C:membrane protein complex"/>
    <property type="evidence" value="ECO:0007669"/>
    <property type="project" value="UniProtKB-ARBA"/>
</dbReference>
<name>A0A919U8K7_9ACTN</name>
<dbReference type="RefSeq" id="WP_203844160.1">
    <property type="nucleotide sequence ID" value="NZ_BAAAVW010000003.1"/>
</dbReference>
<dbReference type="GO" id="GO:0016887">
    <property type="term" value="F:ATP hydrolysis activity"/>
    <property type="evidence" value="ECO:0007669"/>
    <property type="project" value="InterPro"/>
</dbReference>
<evidence type="ECO:0000313" key="6">
    <source>
        <dbReference type="Proteomes" id="UP000660611"/>
    </source>
</evidence>
<dbReference type="InterPro" id="IPR003439">
    <property type="entry name" value="ABC_transporter-like_ATP-bd"/>
</dbReference>
<evidence type="ECO:0000256" key="3">
    <source>
        <dbReference type="ARBA" id="ARBA00022840"/>
    </source>
</evidence>
<dbReference type="InterPro" id="IPR003593">
    <property type="entry name" value="AAA+_ATPase"/>
</dbReference>
<dbReference type="PROSITE" id="PS00211">
    <property type="entry name" value="ABC_TRANSPORTER_1"/>
    <property type="match status" value="1"/>
</dbReference>
<dbReference type="InterPro" id="IPR027417">
    <property type="entry name" value="P-loop_NTPase"/>
</dbReference>
<dbReference type="GO" id="GO:0005886">
    <property type="term" value="C:plasma membrane"/>
    <property type="evidence" value="ECO:0007669"/>
    <property type="project" value="TreeGrafter"/>
</dbReference>
<dbReference type="FunFam" id="3.40.50.300:FF:000032">
    <property type="entry name" value="Export ABC transporter ATP-binding protein"/>
    <property type="match status" value="1"/>
</dbReference>
<dbReference type="CDD" id="cd03255">
    <property type="entry name" value="ABC_MJ0796_LolCDE_FtsE"/>
    <property type="match status" value="1"/>
</dbReference>
<keyword evidence="2" id="KW-0547">Nucleotide-binding</keyword>
<dbReference type="GO" id="GO:0022857">
    <property type="term" value="F:transmembrane transporter activity"/>
    <property type="evidence" value="ECO:0007669"/>
    <property type="project" value="UniProtKB-ARBA"/>
</dbReference>
<dbReference type="PANTHER" id="PTHR24220:SF86">
    <property type="entry name" value="ABC TRANSPORTER ABCH.1"/>
    <property type="match status" value="1"/>
</dbReference>
<dbReference type="AlphaFoldDB" id="A0A919U8K7"/>
<reference evidence="5" key="1">
    <citation type="submission" date="2021-01" db="EMBL/GenBank/DDBJ databases">
        <title>Whole genome shotgun sequence of Dactylosporangium siamense NBRC 106093.</title>
        <authorList>
            <person name="Komaki H."/>
            <person name="Tamura T."/>
        </authorList>
    </citation>
    <scope>NUCLEOTIDE SEQUENCE</scope>
    <source>
        <strain evidence="5">NBRC 106093</strain>
    </source>
</reference>
<dbReference type="GO" id="GO:0005524">
    <property type="term" value="F:ATP binding"/>
    <property type="evidence" value="ECO:0007669"/>
    <property type="project" value="UniProtKB-KW"/>
</dbReference>
<dbReference type="Pfam" id="PF00005">
    <property type="entry name" value="ABC_tran"/>
    <property type="match status" value="1"/>
</dbReference>
<sequence length="226" mass="23723">MTTALELHLVNKIYPPPTTVTALRDVSLVVRTGETVAITGPSGAGKTTLLSILGTLERPTSGAVRIAGTDTTDLSDPDLAGVRAWHLGFVFQQFFLLDHLSVLDNVATGLLYRGVPAATRRARAGEVLERVGLSGRLRHRPAQLSGGERQRVAIARALVGQPAVLLADEPTGNLDSATGQEIAALLAGLGGSTTVVLITHNMEVAATMARQVQLRDGRILDTADAP</sequence>
<proteinExistence type="predicted"/>
<keyword evidence="1" id="KW-0813">Transport</keyword>
<evidence type="ECO:0000256" key="2">
    <source>
        <dbReference type="ARBA" id="ARBA00022741"/>
    </source>
</evidence>
<feature type="domain" description="ABC transporter" evidence="4">
    <location>
        <begin position="7"/>
        <end position="225"/>
    </location>
</feature>
<dbReference type="InterPro" id="IPR015854">
    <property type="entry name" value="ABC_transpr_LolD-like"/>
</dbReference>
<accession>A0A919U8K7</accession>
<evidence type="ECO:0000259" key="4">
    <source>
        <dbReference type="PROSITE" id="PS50893"/>
    </source>
</evidence>
<comment type="caution">
    <text evidence="5">The sequence shown here is derived from an EMBL/GenBank/DDBJ whole genome shotgun (WGS) entry which is preliminary data.</text>
</comment>